<dbReference type="PANTHER" id="PTHR32234:SF0">
    <property type="entry name" value="THIOL:DISULFIDE INTERCHANGE PROTEIN DSBD"/>
    <property type="match status" value="1"/>
</dbReference>
<evidence type="ECO:0000256" key="4">
    <source>
        <dbReference type="ARBA" id="ARBA00022989"/>
    </source>
</evidence>
<protein>
    <submittedName>
        <fullName evidence="11">Cytochrome c biogenesis protein CcdA</fullName>
    </submittedName>
</protein>
<evidence type="ECO:0000256" key="5">
    <source>
        <dbReference type="ARBA" id="ARBA00023136"/>
    </source>
</evidence>
<keyword evidence="8" id="KW-0732">Signal</keyword>
<dbReference type="PANTHER" id="PTHR32234">
    <property type="entry name" value="THIOL:DISULFIDE INTERCHANGE PROTEIN DSBD"/>
    <property type="match status" value="1"/>
</dbReference>
<feature type="transmembrane region" description="Helical" evidence="7">
    <location>
        <begin position="377"/>
        <end position="401"/>
    </location>
</feature>
<evidence type="ECO:0000259" key="9">
    <source>
        <dbReference type="Pfam" id="PF02683"/>
    </source>
</evidence>
<reference evidence="12" key="1">
    <citation type="journal article" date="2019" name="Int. J. Syst. Evol. Microbiol.">
        <title>The Global Catalogue of Microorganisms (GCM) 10K type strain sequencing project: providing services to taxonomists for standard genome sequencing and annotation.</title>
        <authorList>
            <consortium name="The Broad Institute Genomics Platform"/>
            <consortium name="The Broad Institute Genome Sequencing Center for Infectious Disease"/>
            <person name="Wu L."/>
            <person name="Ma J."/>
        </authorList>
    </citation>
    <scope>NUCLEOTIDE SEQUENCE [LARGE SCALE GENOMIC DNA]</scope>
    <source>
        <strain evidence="12">CGMCC 1.15180</strain>
    </source>
</reference>
<accession>A0ABW4VNK3</accession>
<keyword evidence="4 7" id="KW-1133">Transmembrane helix</keyword>
<dbReference type="Pfam" id="PF13899">
    <property type="entry name" value="Thioredoxin_7"/>
    <property type="match status" value="1"/>
</dbReference>
<evidence type="ECO:0000259" key="10">
    <source>
        <dbReference type="Pfam" id="PF11412"/>
    </source>
</evidence>
<sequence length="701" mass="77418">MKYIKNILVILVAWAICPGNLYAQMHNPVKWDYEVDESKIQEGIAVLRFKASLEDGWHIYSQNIEKGGPVPTNFRFKESTQFKLQGKVKEKSKAVTKFEDLFGMEISYFDGEALFEQEIKLLGNQVKVEGFVEFMVCNDENCLPPNQVSYSFDLKMPQEAAVGVESSPKHEEDPDHSEKLSEPIENTQELDSSSVFVADAETIVESQTLSNDESKKDAKRSLLSILIAGFLGGLAALLMPCIFPMLPLTVSYFTKSNDKGSAVGKALIYGASIVVIYVLLGLAITVVFGADALNALSTNGVFNFFFFLLLVVFAASFFGAFELTLPHSWGNKLDQKSDKSGLAGLFFMAATLAIVSFSCTGPIIGTLLVQAASMGEYLGPAVGMLGFSVALAAPFALFALFPSWLQSLPKSGGWLNSVKVVLGFLELALALKFLSNVDLAYHWDWFDREVFLVLWISIFGLLGMYLLGKIRFAHDSPVEYVSTPRIFLGIIVVAFTIYMVPGLWGAPLKSISAFLPPQHTQDFDLYTPTVGGIPAGQAHSGTSGPQRKYAGLFHAPLNLEPFFDYEEGMEYARQVGKPVLIDFTGHACVNCRKMEASIWPDPQVLKLIRDEYVLIQLYVDDKTSLPEEEHYVSAFSGKKINSIGKKWSDVQAQKFNSNSQPYYVLMDPKGKKVLVDPVGAIYDVGGYRDYLQSGIANFSNV</sequence>
<evidence type="ECO:0000256" key="6">
    <source>
        <dbReference type="SAM" id="MobiDB-lite"/>
    </source>
</evidence>
<keyword evidence="3" id="KW-0201">Cytochrome c-type biogenesis</keyword>
<dbReference type="InterPro" id="IPR036249">
    <property type="entry name" value="Thioredoxin-like_sf"/>
</dbReference>
<dbReference type="InterPro" id="IPR028250">
    <property type="entry name" value="DsbDN"/>
</dbReference>
<dbReference type="Proteomes" id="UP001597361">
    <property type="component" value="Unassembled WGS sequence"/>
</dbReference>
<evidence type="ECO:0000313" key="11">
    <source>
        <dbReference type="EMBL" id="MFD2036274.1"/>
    </source>
</evidence>
<keyword evidence="12" id="KW-1185">Reference proteome</keyword>
<feature type="signal peptide" evidence="8">
    <location>
        <begin position="1"/>
        <end position="23"/>
    </location>
</feature>
<feature type="transmembrane region" description="Helical" evidence="7">
    <location>
        <begin position="267"/>
        <end position="289"/>
    </location>
</feature>
<dbReference type="Gene3D" id="3.40.30.10">
    <property type="entry name" value="Glutaredoxin"/>
    <property type="match status" value="1"/>
</dbReference>
<dbReference type="EMBL" id="JBHUHR010000039">
    <property type="protein sequence ID" value="MFD2036274.1"/>
    <property type="molecule type" value="Genomic_DNA"/>
</dbReference>
<comment type="subcellular location">
    <subcellularLocation>
        <location evidence="1">Membrane</location>
        <topology evidence="1">Multi-pass membrane protein</topology>
    </subcellularLocation>
</comment>
<name>A0ABW4VNK3_9BACT</name>
<feature type="transmembrane region" description="Helical" evidence="7">
    <location>
        <begin position="222"/>
        <end position="246"/>
    </location>
</feature>
<dbReference type="InterPro" id="IPR003834">
    <property type="entry name" value="Cyt_c_assmbl_TM_dom"/>
</dbReference>
<feature type="transmembrane region" description="Helical" evidence="7">
    <location>
        <begin position="342"/>
        <end position="365"/>
    </location>
</feature>
<evidence type="ECO:0000256" key="7">
    <source>
        <dbReference type="SAM" id="Phobius"/>
    </source>
</evidence>
<dbReference type="Pfam" id="PF02683">
    <property type="entry name" value="DsbD_TM"/>
    <property type="match status" value="1"/>
</dbReference>
<evidence type="ECO:0000256" key="1">
    <source>
        <dbReference type="ARBA" id="ARBA00004141"/>
    </source>
</evidence>
<organism evidence="11 12">
    <name type="scientific">Belliella marina</name>
    <dbReference type="NCBI Taxonomy" id="1644146"/>
    <lineage>
        <taxon>Bacteria</taxon>
        <taxon>Pseudomonadati</taxon>
        <taxon>Bacteroidota</taxon>
        <taxon>Cytophagia</taxon>
        <taxon>Cytophagales</taxon>
        <taxon>Cyclobacteriaceae</taxon>
        <taxon>Belliella</taxon>
    </lineage>
</organism>
<gene>
    <name evidence="11" type="ORF">ACFSKL_15835</name>
</gene>
<evidence type="ECO:0000256" key="3">
    <source>
        <dbReference type="ARBA" id="ARBA00022748"/>
    </source>
</evidence>
<feature type="domain" description="Thiol:disulfide interchange protein DsbD N-terminal" evidence="10">
    <location>
        <begin position="46"/>
        <end position="149"/>
    </location>
</feature>
<dbReference type="Pfam" id="PF11412">
    <property type="entry name" value="DsbD_N"/>
    <property type="match status" value="1"/>
</dbReference>
<feature type="compositionally biased region" description="Basic and acidic residues" evidence="6">
    <location>
        <begin position="167"/>
        <end position="182"/>
    </location>
</feature>
<evidence type="ECO:0000313" key="12">
    <source>
        <dbReference type="Proteomes" id="UP001597361"/>
    </source>
</evidence>
<dbReference type="RefSeq" id="WP_376887302.1">
    <property type="nucleotide sequence ID" value="NZ_JBHUHR010000039.1"/>
</dbReference>
<evidence type="ECO:0000256" key="8">
    <source>
        <dbReference type="SAM" id="SignalP"/>
    </source>
</evidence>
<feature type="chain" id="PRO_5046479914" evidence="8">
    <location>
        <begin position="24"/>
        <end position="701"/>
    </location>
</feature>
<evidence type="ECO:0000256" key="2">
    <source>
        <dbReference type="ARBA" id="ARBA00022692"/>
    </source>
</evidence>
<proteinExistence type="predicted"/>
<feature type="domain" description="Cytochrome C biogenesis protein transmembrane" evidence="9">
    <location>
        <begin position="225"/>
        <end position="436"/>
    </location>
</feature>
<keyword evidence="5 7" id="KW-0472">Membrane</keyword>
<keyword evidence="2 7" id="KW-0812">Transmembrane</keyword>
<dbReference type="SUPFAM" id="SSF52833">
    <property type="entry name" value="Thioredoxin-like"/>
    <property type="match status" value="1"/>
</dbReference>
<feature type="region of interest" description="Disordered" evidence="6">
    <location>
        <begin position="161"/>
        <end position="191"/>
    </location>
</feature>
<feature type="transmembrane region" description="Helical" evidence="7">
    <location>
        <begin position="301"/>
        <end position="321"/>
    </location>
</feature>
<comment type="caution">
    <text evidence="11">The sequence shown here is derived from an EMBL/GenBank/DDBJ whole genome shotgun (WGS) entry which is preliminary data.</text>
</comment>
<feature type="transmembrane region" description="Helical" evidence="7">
    <location>
        <begin position="487"/>
        <end position="506"/>
    </location>
</feature>
<feature type="transmembrane region" description="Helical" evidence="7">
    <location>
        <begin position="450"/>
        <end position="467"/>
    </location>
</feature>